<name>A0A1M6KYL6_9FIRM</name>
<organism evidence="6 7">
    <name type="scientific">Anaerocolumna jejuensis DSM 15929</name>
    <dbReference type="NCBI Taxonomy" id="1121322"/>
    <lineage>
        <taxon>Bacteria</taxon>
        <taxon>Bacillati</taxon>
        <taxon>Bacillota</taxon>
        <taxon>Clostridia</taxon>
        <taxon>Lachnospirales</taxon>
        <taxon>Lachnospiraceae</taxon>
        <taxon>Anaerocolumna</taxon>
    </lineage>
</organism>
<dbReference type="InterPro" id="IPR003593">
    <property type="entry name" value="AAA+_ATPase"/>
</dbReference>
<dbReference type="PROSITE" id="PS00211">
    <property type="entry name" value="ABC_TRANSPORTER_1"/>
    <property type="match status" value="1"/>
</dbReference>
<evidence type="ECO:0000256" key="4">
    <source>
        <dbReference type="ARBA" id="ARBA00022840"/>
    </source>
</evidence>
<dbReference type="PANTHER" id="PTHR43335">
    <property type="entry name" value="ABC TRANSPORTER, ATP-BINDING PROTEIN"/>
    <property type="match status" value="1"/>
</dbReference>
<dbReference type="GO" id="GO:0005524">
    <property type="term" value="F:ATP binding"/>
    <property type="evidence" value="ECO:0007669"/>
    <property type="project" value="UniProtKB-KW"/>
</dbReference>
<evidence type="ECO:0000313" key="7">
    <source>
        <dbReference type="Proteomes" id="UP000184386"/>
    </source>
</evidence>
<dbReference type="Proteomes" id="UP000184386">
    <property type="component" value="Unassembled WGS sequence"/>
</dbReference>
<evidence type="ECO:0000256" key="1">
    <source>
        <dbReference type="ARBA" id="ARBA00005417"/>
    </source>
</evidence>
<dbReference type="InterPro" id="IPR027417">
    <property type="entry name" value="P-loop_NTPase"/>
</dbReference>
<evidence type="ECO:0000256" key="3">
    <source>
        <dbReference type="ARBA" id="ARBA00022741"/>
    </source>
</evidence>
<dbReference type="Gene3D" id="3.40.50.300">
    <property type="entry name" value="P-loop containing nucleotide triphosphate hydrolases"/>
    <property type="match status" value="1"/>
</dbReference>
<dbReference type="RefSeq" id="WP_073272777.1">
    <property type="nucleotide sequence ID" value="NZ_FRAC01000006.1"/>
</dbReference>
<dbReference type="PROSITE" id="PS50893">
    <property type="entry name" value="ABC_TRANSPORTER_2"/>
    <property type="match status" value="1"/>
</dbReference>
<dbReference type="SUPFAM" id="SSF52540">
    <property type="entry name" value="P-loop containing nucleoside triphosphate hydrolases"/>
    <property type="match status" value="1"/>
</dbReference>
<evidence type="ECO:0000256" key="2">
    <source>
        <dbReference type="ARBA" id="ARBA00022448"/>
    </source>
</evidence>
<dbReference type="STRING" id="1121322.SAMN02745136_00629"/>
<protein>
    <submittedName>
        <fullName evidence="6">ABC-2 type transport system ATP-binding protein</fullName>
    </submittedName>
</protein>
<reference evidence="6 7" key="1">
    <citation type="submission" date="2016-11" db="EMBL/GenBank/DDBJ databases">
        <authorList>
            <person name="Jaros S."/>
            <person name="Januszkiewicz K."/>
            <person name="Wedrychowicz H."/>
        </authorList>
    </citation>
    <scope>NUCLEOTIDE SEQUENCE [LARGE SCALE GENOMIC DNA]</scope>
    <source>
        <strain evidence="6 7">DSM 15929</strain>
    </source>
</reference>
<accession>A0A1M6KYL6</accession>
<dbReference type="InterPro" id="IPR017871">
    <property type="entry name" value="ABC_transporter-like_CS"/>
</dbReference>
<dbReference type="OrthoDB" id="9809205at2"/>
<comment type="similarity">
    <text evidence="1">Belongs to the ABC transporter superfamily.</text>
</comment>
<keyword evidence="3" id="KW-0547">Nucleotide-binding</keyword>
<proteinExistence type="inferred from homology"/>
<evidence type="ECO:0000259" key="5">
    <source>
        <dbReference type="PROSITE" id="PS50893"/>
    </source>
</evidence>
<sequence>MAEIIAAAGNLSKEYQNTKALSNINFGLRRGDIYGLVGKNGAGKTTLLRILTGQAFLTAGSISLFGESSKEGLSKGRKRIGAIIEEPGFYSYMTARENLEYYRIQRGIPGKRCVQEALEEVGLVDTGNKKFQNFSLGMKQRLGLALALMNKPEILLLDEPINGLDPFGIVEIRNLLLKLNKEKKITILISSHILTELTNLVTCYGFIDRGELIKQLSEEELLKECGKYLEVKVDKAERMAALLETKLGCHAYKVTSDYSLHIFEYLNQPELISQMAVENGIGLRSIAPKEMNLEDYFMQLVGGKDDEAIYEK</sequence>
<gene>
    <name evidence="6" type="ORF">SAMN02745136_00629</name>
</gene>
<keyword evidence="4 6" id="KW-0067">ATP-binding</keyword>
<keyword evidence="7" id="KW-1185">Reference proteome</keyword>
<dbReference type="EMBL" id="FRAC01000006">
    <property type="protein sequence ID" value="SHJ64040.1"/>
    <property type="molecule type" value="Genomic_DNA"/>
</dbReference>
<dbReference type="AlphaFoldDB" id="A0A1M6KYL6"/>
<dbReference type="Pfam" id="PF00005">
    <property type="entry name" value="ABC_tran"/>
    <property type="match status" value="1"/>
</dbReference>
<evidence type="ECO:0000313" key="6">
    <source>
        <dbReference type="EMBL" id="SHJ64040.1"/>
    </source>
</evidence>
<keyword evidence="2" id="KW-0813">Transport</keyword>
<feature type="domain" description="ABC transporter" evidence="5">
    <location>
        <begin position="6"/>
        <end position="234"/>
    </location>
</feature>
<dbReference type="PANTHER" id="PTHR43335:SF8">
    <property type="entry name" value="ABC TRANSPORTER, ATP-BINDING PROTEIN"/>
    <property type="match status" value="1"/>
</dbReference>
<dbReference type="InterPro" id="IPR003439">
    <property type="entry name" value="ABC_transporter-like_ATP-bd"/>
</dbReference>
<dbReference type="GO" id="GO:0016887">
    <property type="term" value="F:ATP hydrolysis activity"/>
    <property type="evidence" value="ECO:0007669"/>
    <property type="project" value="InterPro"/>
</dbReference>
<dbReference type="SMART" id="SM00382">
    <property type="entry name" value="AAA"/>
    <property type="match status" value="1"/>
</dbReference>